<dbReference type="GO" id="GO:0003856">
    <property type="term" value="F:3-dehydroquinate synthase activity"/>
    <property type="evidence" value="ECO:0007669"/>
    <property type="project" value="UniProtKB-EC"/>
</dbReference>
<feature type="domain" description="3-dehydroquinate synthase C-terminal" evidence="20">
    <location>
        <begin position="173"/>
        <end position="315"/>
    </location>
</feature>
<evidence type="ECO:0000256" key="9">
    <source>
        <dbReference type="ARBA" id="ARBA00017684"/>
    </source>
</evidence>
<accession>A0A094PXI6</accession>
<evidence type="ECO:0000256" key="17">
    <source>
        <dbReference type="ARBA" id="ARBA00023239"/>
    </source>
</evidence>
<keyword evidence="15" id="KW-0520">NAD</keyword>
<comment type="pathway">
    <text evidence="6">Metabolic intermediate biosynthesis; chorismate biosynthesis; chorismate from D-erythrose 4-phosphate and phosphoenolpyruvate: step 2/7.</text>
</comment>
<evidence type="ECO:0000256" key="13">
    <source>
        <dbReference type="ARBA" id="ARBA00022741"/>
    </source>
</evidence>
<dbReference type="InterPro" id="IPR016037">
    <property type="entry name" value="DHQ_synth_AroB"/>
</dbReference>
<evidence type="ECO:0000256" key="10">
    <source>
        <dbReference type="ARBA" id="ARBA00022490"/>
    </source>
</evidence>
<evidence type="ECO:0000256" key="3">
    <source>
        <dbReference type="ARBA" id="ARBA00001941"/>
    </source>
</evidence>
<dbReference type="InterPro" id="IPR050071">
    <property type="entry name" value="Dehydroquinate_synthase"/>
</dbReference>
<dbReference type="GO" id="GO:0008652">
    <property type="term" value="P:amino acid biosynthetic process"/>
    <property type="evidence" value="ECO:0007669"/>
    <property type="project" value="UniProtKB-KW"/>
</dbReference>
<comment type="catalytic activity">
    <reaction evidence="1">
        <text>7-phospho-2-dehydro-3-deoxy-D-arabino-heptonate = 3-dehydroquinate + phosphate</text>
        <dbReference type="Rhea" id="RHEA:21968"/>
        <dbReference type="ChEBI" id="CHEBI:32364"/>
        <dbReference type="ChEBI" id="CHEBI:43474"/>
        <dbReference type="ChEBI" id="CHEBI:58394"/>
        <dbReference type="EC" id="4.2.3.4"/>
    </reaction>
</comment>
<keyword evidence="18" id="KW-0170">Cobalt</keyword>
<keyword evidence="11" id="KW-0028">Amino-acid biosynthesis</keyword>
<dbReference type="Gene3D" id="1.20.1090.10">
    <property type="entry name" value="Dehydroquinate synthase-like - alpha domain"/>
    <property type="match status" value="1"/>
</dbReference>
<dbReference type="Pfam" id="PF01761">
    <property type="entry name" value="DHQ_synthase"/>
    <property type="match status" value="1"/>
</dbReference>
<comment type="cofactor">
    <cofactor evidence="2">
        <name>NAD(+)</name>
        <dbReference type="ChEBI" id="CHEBI:57540"/>
    </cofactor>
</comment>
<dbReference type="GO" id="GO:0005737">
    <property type="term" value="C:cytoplasm"/>
    <property type="evidence" value="ECO:0007669"/>
    <property type="project" value="UniProtKB-SubCell"/>
</dbReference>
<dbReference type="EMBL" id="JNSK01000065">
    <property type="protein sequence ID" value="KGA16480.1"/>
    <property type="molecule type" value="Genomic_DNA"/>
</dbReference>
<name>A0A094PXI6_9ZZZZ</name>
<comment type="similarity">
    <text evidence="7">Belongs to the sugar phosphate cyclases superfamily. Dehydroquinate synthase family.</text>
</comment>
<evidence type="ECO:0000256" key="1">
    <source>
        <dbReference type="ARBA" id="ARBA00001393"/>
    </source>
</evidence>
<dbReference type="Pfam" id="PF24621">
    <property type="entry name" value="DHQS_C"/>
    <property type="match status" value="1"/>
</dbReference>
<dbReference type="CDD" id="cd08195">
    <property type="entry name" value="DHQS"/>
    <property type="match status" value="1"/>
</dbReference>
<comment type="cofactor">
    <cofactor evidence="3">
        <name>Co(2+)</name>
        <dbReference type="ChEBI" id="CHEBI:48828"/>
    </cofactor>
</comment>
<keyword evidence="13" id="KW-0547">Nucleotide-binding</keyword>
<proteinExistence type="inferred from homology"/>
<evidence type="ECO:0000256" key="6">
    <source>
        <dbReference type="ARBA" id="ARBA00004661"/>
    </source>
</evidence>
<reference evidence="21" key="1">
    <citation type="submission" date="2014-05" db="EMBL/GenBank/DDBJ databases">
        <title>Key roles for freshwater Actinobacteria revealed by deep metagenomic sequencing.</title>
        <authorList>
            <person name="Ghai R."/>
            <person name="Mizuno C.M."/>
            <person name="Picazo A."/>
            <person name="Camacho A."/>
            <person name="Rodriguez-Valera F."/>
        </authorList>
    </citation>
    <scope>NUCLEOTIDE SEQUENCE</scope>
</reference>
<dbReference type="PANTHER" id="PTHR43622:SF7">
    <property type="entry name" value="3-DEHYDROQUINATE SYNTHASE, CHLOROPLASTIC"/>
    <property type="match status" value="1"/>
</dbReference>
<keyword evidence="17" id="KW-0456">Lyase</keyword>
<evidence type="ECO:0000256" key="4">
    <source>
        <dbReference type="ARBA" id="ARBA00001947"/>
    </source>
</evidence>
<dbReference type="PIRSF" id="PIRSF001455">
    <property type="entry name" value="DHQ_synth"/>
    <property type="match status" value="1"/>
</dbReference>
<evidence type="ECO:0000256" key="14">
    <source>
        <dbReference type="ARBA" id="ARBA00022833"/>
    </source>
</evidence>
<sequence>MVKISISADRDYDVQIDIDWRTALKPLLANRGQVAIIVSEAMRDRITDLPQTEAELHIFTVPDSEAGKSFATFNKVLDWLGAAGFTRNDLVVAVGGGAVTDLTGYVASSWLRGIDWVAVPTTLAAMVDAAVGGKTGINSEYGKNLIGAFYSPVTVLVDLGWLSTLSDRDFAAGLAEVVKCGFIVDPEIIEKLSNKNLAQVRVDRDLTLELITRSVAVKARVVSGDFRESYDREILNYGHTLGHAIELHSKYQLRHGECVSIGLVYAALLANQVGLLSQEITDLHTQILANLDLPVTYKVELWAELRASMAIDKKSRSGVLRFVAISEIGKTLRIEAPSEEELYQAYERLCS</sequence>
<keyword evidence="10" id="KW-0963">Cytoplasm</keyword>
<dbReference type="NCBIfam" id="TIGR01357">
    <property type="entry name" value="aroB"/>
    <property type="match status" value="1"/>
</dbReference>
<dbReference type="FunFam" id="3.40.50.1970:FF:000007">
    <property type="entry name" value="Pentafunctional AROM polypeptide"/>
    <property type="match status" value="1"/>
</dbReference>
<evidence type="ECO:0000256" key="15">
    <source>
        <dbReference type="ARBA" id="ARBA00023027"/>
    </source>
</evidence>
<evidence type="ECO:0000313" key="21">
    <source>
        <dbReference type="EMBL" id="KGA16480.1"/>
    </source>
</evidence>
<dbReference type="GO" id="GO:0000166">
    <property type="term" value="F:nucleotide binding"/>
    <property type="evidence" value="ECO:0007669"/>
    <property type="project" value="UniProtKB-KW"/>
</dbReference>
<evidence type="ECO:0000259" key="19">
    <source>
        <dbReference type="Pfam" id="PF01761"/>
    </source>
</evidence>
<gene>
    <name evidence="21" type="ORF">GM50_14435</name>
</gene>
<keyword evidence="14" id="KW-0862">Zinc</keyword>
<feature type="domain" description="3-dehydroquinate synthase N-terminal" evidence="19">
    <location>
        <begin position="59"/>
        <end position="171"/>
    </location>
</feature>
<dbReference type="HAMAP" id="MF_00110">
    <property type="entry name" value="DHQ_synthase"/>
    <property type="match status" value="1"/>
</dbReference>
<dbReference type="GO" id="GO:0009073">
    <property type="term" value="P:aromatic amino acid family biosynthetic process"/>
    <property type="evidence" value="ECO:0007669"/>
    <property type="project" value="UniProtKB-KW"/>
</dbReference>
<evidence type="ECO:0000256" key="8">
    <source>
        <dbReference type="ARBA" id="ARBA00013031"/>
    </source>
</evidence>
<comment type="caution">
    <text evidence="21">The sequence shown here is derived from an EMBL/GenBank/DDBJ whole genome shotgun (WGS) entry which is preliminary data.</text>
</comment>
<dbReference type="AlphaFoldDB" id="A0A094PXI6"/>
<evidence type="ECO:0000256" key="2">
    <source>
        <dbReference type="ARBA" id="ARBA00001911"/>
    </source>
</evidence>
<dbReference type="SUPFAM" id="SSF56796">
    <property type="entry name" value="Dehydroquinate synthase-like"/>
    <property type="match status" value="1"/>
</dbReference>
<evidence type="ECO:0000256" key="11">
    <source>
        <dbReference type="ARBA" id="ARBA00022605"/>
    </source>
</evidence>
<dbReference type="EC" id="4.2.3.4" evidence="8"/>
<evidence type="ECO:0000256" key="12">
    <source>
        <dbReference type="ARBA" id="ARBA00022723"/>
    </source>
</evidence>
<dbReference type="PANTHER" id="PTHR43622">
    <property type="entry name" value="3-DEHYDROQUINATE SYNTHASE"/>
    <property type="match status" value="1"/>
</dbReference>
<comment type="cofactor">
    <cofactor evidence="4">
        <name>Zn(2+)</name>
        <dbReference type="ChEBI" id="CHEBI:29105"/>
    </cofactor>
</comment>
<evidence type="ECO:0000259" key="20">
    <source>
        <dbReference type="Pfam" id="PF24621"/>
    </source>
</evidence>
<dbReference type="GO" id="GO:0046872">
    <property type="term" value="F:metal ion binding"/>
    <property type="evidence" value="ECO:0007669"/>
    <property type="project" value="UniProtKB-KW"/>
</dbReference>
<dbReference type="InterPro" id="IPR030960">
    <property type="entry name" value="DHQS/DOIS_N"/>
</dbReference>
<dbReference type="Gene3D" id="3.40.50.1970">
    <property type="match status" value="1"/>
</dbReference>
<keyword evidence="12" id="KW-0479">Metal-binding</keyword>
<protein>
    <recommendedName>
        <fullName evidence="9">3-dehydroquinate synthase</fullName>
        <ecNumber evidence="8">4.2.3.4</ecNumber>
    </recommendedName>
</protein>
<evidence type="ECO:0000256" key="7">
    <source>
        <dbReference type="ARBA" id="ARBA00005412"/>
    </source>
</evidence>
<organism evidence="21">
    <name type="scientific">freshwater metagenome</name>
    <dbReference type="NCBI Taxonomy" id="449393"/>
    <lineage>
        <taxon>unclassified sequences</taxon>
        <taxon>metagenomes</taxon>
        <taxon>ecological metagenomes</taxon>
    </lineage>
</organism>
<evidence type="ECO:0000256" key="18">
    <source>
        <dbReference type="ARBA" id="ARBA00023285"/>
    </source>
</evidence>
<dbReference type="InterPro" id="IPR030963">
    <property type="entry name" value="DHQ_synth_fam"/>
</dbReference>
<keyword evidence="16" id="KW-0057">Aromatic amino acid biosynthesis</keyword>
<evidence type="ECO:0000256" key="16">
    <source>
        <dbReference type="ARBA" id="ARBA00023141"/>
    </source>
</evidence>
<evidence type="ECO:0000256" key="5">
    <source>
        <dbReference type="ARBA" id="ARBA00004496"/>
    </source>
</evidence>
<dbReference type="InterPro" id="IPR056179">
    <property type="entry name" value="DHQS_C"/>
</dbReference>
<comment type="subcellular location">
    <subcellularLocation>
        <location evidence="5">Cytoplasm</location>
    </subcellularLocation>
</comment>